<dbReference type="PROSITE" id="PS51198">
    <property type="entry name" value="UVRD_HELICASE_ATP_BIND"/>
    <property type="match status" value="1"/>
</dbReference>
<dbReference type="InterPro" id="IPR011604">
    <property type="entry name" value="PDDEXK-like_dom_sf"/>
</dbReference>
<keyword evidence="3" id="KW-0227">DNA damage</keyword>
<comment type="catalytic activity">
    <reaction evidence="11">
        <text>Couples ATP hydrolysis with the unwinding of duplex DNA by translocating in the 3'-5' direction.</text>
        <dbReference type="EC" id="5.6.2.4"/>
    </reaction>
</comment>
<dbReference type="HAMAP" id="MF_01451">
    <property type="entry name" value="AddA"/>
    <property type="match status" value="1"/>
</dbReference>
<dbReference type="PROSITE" id="PS51217">
    <property type="entry name" value="UVRD_HELICASE_CTER"/>
    <property type="match status" value="1"/>
</dbReference>
<evidence type="ECO:0000256" key="5">
    <source>
        <dbReference type="ARBA" id="ARBA00022806"/>
    </source>
</evidence>
<evidence type="ECO:0000259" key="14">
    <source>
        <dbReference type="PROSITE" id="PS51198"/>
    </source>
</evidence>
<dbReference type="InterPro" id="IPR000212">
    <property type="entry name" value="DNA_helicase_UvrD/REP"/>
</dbReference>
<dbReference type="CDD" id="cd17932">
    <property type="entry name" value="DEXQc_UvrD"/>
    <property type="match status" value="1"/>
</dbReference>
<keyword evidence="10" id="KW-0413">Isomerase</keyword>
<evidence type="ECO:0000256" key="10">
    <source>
        <dbReference type="ARBA" id="ARBA00023235"/>
    </source>
</evidence>
<dbReference type="GO" id="GO:0004527">
    <property type="term" value="F:exonuclease activity"/>
    <property type="evidence" value="ECO:0007669"/>
    <property type="project" value="UniProtKB-KW"/>
</dbReference>
<comment type="catalytic activity">
    <reaction evidence="13">
        <text>ATP + H2O = ADP + phosphate + H(+)</text>
        <dbReference type="Rhea" id="RHEA:13065"/>
        <dbReference type="ChEBI" id="CHEBI:15377"/>
        <dbReference type="ChEBI" id="CHEBI:15378"/>
        <dbReference type="ChEBI" id="CHEBI:30616"/>
        <dbReference type="ChEBI" id="CHEBI:43474"/>
        <dbReference type="ChEBI" id="CHEBI:456216"/>
        <dbReference type="EC" id="5.6.2.4"/>
    </reaction>
</comment>
<evidence type="ECO:0000256" key="7">
    <source>
        <dbReference type="ARBA" id="ARBA00022840"/>
    </source>
</evidence>
<keyword evidence="6" id="KW-0269">Exonuclease</keyword>
<evidence type="ECO:0000256" key="12">
    <source>
        <dbReference type="ARBA" id="ARBA00034808"/>
    </source>
</evidence>
<dbReference type="InterPro" id="IPR014016">
    <property type="entry name" value="UvrD-like_ATP-bd"/>
</dbReference>
<sequence length="1252" mass="145103">MSDTKWTEDQLKAITTRGCNLLVAAAAGSGKTAVLVERIIRIITNENNPVDIDRLLVVTFTSAAAAEMRERIAAAISKALEVNPNSKVLQRQLTLLSRANITTMHSFCLDVIKNYYHVIDLDPTFRIADETENTLLKLEVINDMFEDYYESENIEFRNLIEAYSGSRDDQRLKDIILDLYRFSMSGPWPEKWLVNNAERFNIETIEELNKTIWIGILKETISIEVTGYIKILEKAIDIIRDTEGLEPYEATFLDDLDMFKKVEESLNLGIRELYTSINSISFSRLKSVKKDKVSDEENLERVKSIRDSIKKKTSKLIEDSFSMTIEDALNGIKNSYPYMKMISRLTLEFINRFKEKKRERNILDFNDLEHLCLKILIESDEDNNINPSSVANGFREYFDEVLVDEYQDSNNVQEAIIDLVSRKTLENPNVFMVGDVKQSIYRFRQAKPELFLDKYNKYSLEDSEVNRKIQLYKNFRSREEVISGVNYIFKEVMSKTVGELEYNDDEALNLGASYKENNDDNTIIAGPIELHILDKSGEYTNEIEEEYEGDNLVEEEEDIDSIGLEARIVARRIRELLNPEPNTGKLFKVLDKETGEYRPLKYKDIVILLRATRNWSEIFLEEIGSEGIPVYADTGTGYFETIEIRTMMSLLKVIDNPMQDVPMISVLRSPLVSFSAEELGDIRLLDKEKYFYEIIKGVSDNIYEVNEELKNKCKVFINNLGKWRKKSIYTPIDEFIWYLYMDTAYYGYVGAMPNGKLRQANLKILFQRAKQFQQTSFKGLFNFINFINKLRNSSGDMGSAKILGENEDVVRIMSIHKSKGLEFPVVFTCGFGKQFNLMDLNKSILYHDDLGFGPDYVDLERRNSYSTLAKEAIKKKILLETLSEEMRILYVAFTRAKEKLIITGATKNLEKSISRWVSSAALDEDIVPASEVLKGKSYLDWVGMAICKHRDGEELRKYIGANSCSIINDFSTWKTKMWTKNLLSVEKNEVAVDENEEIDLFINSDVDYIDKEIERRLNYKYKYELSGKLPSNVSVSDLKRSLYNNEDDDIITVNIFSDKEFLKPKFLQEKRGLSASERGTIAHFIMQKLDLNKVNTKEEIDTQIYSMKDKNLLTEEEIKAIQRISFISFFKSNLGKRMLKVFNEGKLVKRELPFYTEISSLNIDNTLSKDVYGNEKVRLQGIIDCIFEEDDKIVLLDYKTDYVEYGKESEILDKYRIQIKYYKDAVEKITGKEVKESYLYLFGLNKEVKIEV</sequence>
<dbReference type="SUPFAM" id="SSF52980">
    <property type="entry name" value="Restriction endonuclease-like"/>
    <property type="match status" value="1"/>
</dbReference>
<dbReference type="InterPro" id="IPR014017">
    <property type="entry name" value="DNA_helicase_UvrD-like_C"/>
</dbReference>
<dbReference type="Pfam" id="PF13361">
    <property type="entry name" value="UvrD_C"/>
    <property type="match status" value="1"/>
</dbReference>
<dbReference type="GO" id="GO:0000725">
    <property type="term" value="P:recombinational repair"/>
    <property type="evidence" value="ECO:0007669"/>
    <property type="project" value="TreeGrafter"/>
</dbReference>
<evidence type="ECO:0000256" key="9">
    <source>
        <dbReference type="ARBA" id="ARBA00023204"/>
    </source>
</evidence>
<dbReference type="InterPro" id="IPR038726">
    <property type="entry name" value="PDDEXK_AddAB-type"/>
</dbReference>
<comment type="caution">
    <text evidence="16">The sequence shown here is derived from an EMBL/GenBank/DDBJ whole genome shotgun (WGS) entry which is preliminary data.</text>
</comment>
<dbReference type="InterPro" id="IPR014152">
    <property type="entry name" value="AddA"/>
</dbReference>
<dbReference type="Pfam" id="PF00580">
    <property type="entry name" value="UvrD-helicase"/>
    <property type="match status" value="1"/>
</dbReference>
<evidence type="ECO:0000259" key="15">
    <source>
        <dbReference type="PROSITE" id="PS51217"/>
    </source>
</evidence>
<organism evidence="16">
    <name type="scientific">bioreactor metagenome</name>
    <dbReference type="NCBI Taxonomy" id="1076179"/>
    <lineage>
        <taxon>unclassified sequences</taxon>
        <taxon>metagenomes</taxon>
        <taxon>ecological metagenomes</taxon>
    </lineage>
</organism>
<dbReference type="GO" id="GO:0003677">
    <property type="term" value="F:DNA binding"/>
    <property type="evidence" value="ECO:0007669"/>
    <property type="project" value="UniProtKB-KW"/>
</dbReference>
<dbReference type="PANTHER" id="PTHR11070:SF48">
    <property type="entry name" value="ATP-DEPENDENT HELICASE_NUCLEASE SUBUNIT A"/>
    <property type="match status" value="1"/>
</dbReference>
<dbReference type="AlphaFoldDB" id="A0A644X269"/>
<protein>
    <recommendedName>
        <fullName evidence="12">DNA 3'-5' helicase</fullName>
        <ecNumber evidence="12">5.6.2.4</ecNumber>
    </recommendedName>
</protein>
<reference evidence="16" key="1">
    <citation type="submission" date="2019-08" db="EMBL/GenBank/DDBJ databases">
        <authorList>
            <person name="Kucharzyk K."/>
            <person name="Murdoch R.W."/>
            <person name="Higgins S."/>
            <person name="Loffler F."/>
        </authorList>
    </citation>
    <scope>NUCLEOTIDE SEQUENCE</scope>
</reference>
<evidence type="ECO:0000256" key="13">
    <source>
        <dbReference type="ARBA" id="ARBA00048988"/>
    </source>
</evidence>
<dbReference type="Gene3D" id="3.40.50.300">
    <property type="entry name" value="P-loop containing nucleotide triphosphate hydrolases"/>
    <property type="match status" value="4"/>
</dbReference>
<dbReference type="GO" id="GO:0033202">
    <property type="term" value="C:DNA helicase complex"/>
    <property type="evidence" value="ECO:0007669"/>
    <property type="project" value="TreeGrafter"/>
</dbReference>
<dbReference type="Gene3D" id="1.10.274.50">
    <property type="match status" value="1"/>
</dbReference>
<accession>A0A644X269</accession>
<dbReference type="GO" id="GO:0006302">
    <property type="term" value="P:double-strand break repair"/>
    <property type="evidence" value="ECO:0007669"/>
    <property type="project" value="InterPro"/>
</dbReference>
<evidence type="ECO:0000256" key="8">
    <source>
        <dbReference type="ARBA" id="ARBA00023125"/>
    </source>
</evidence>
<dbReference type="Pfam" id="PF12705">
    <property type="entry name" value="PDDEXK_1"/>
    <property type="match status" value="1"/>
</dbReference>
<dbReference type="NCBIfam" id="TIGR02785">
    <property type="entry name" value="addA_Gpos"/>
    <property type="match status" value="1"/>
</dbReference>
<keyword evidence="9" id="KW-0234">DNA repair</keyword>
<evidence type="ECO:0000256" key="3">
    <source>
        <dbReference type="ARBA" id="ARBA00022763"/>
    </source>
</evidence>
<feature type="domain" description="UvrD-like helicase ATP-binding" evidence="14">
    <location>
        <begin position="4"/>
        <end position="478"/>
    </location>
</feature>
<evidence type="ECO:0000256" key="11">
    <source>
        <dbReference type="ARBA" id="ARBA00034617"/>
    </source>
</evidence>
<dbReference type="GO" id="GO:0005829">
    <property type="term" value="C:cytosol"/>
    <property type="evidence" value="ECO:0007669"/>
    <property type="project" value="TreeGrafter"/>
</dbReference>
<keyword evidence="5 16" id="KW-0347">Helicase</keyword>
<keyword evidence="4 16" id="KW-0378">Hydrolase</keyword>
<dbReference type="EC" id="5.6.2.4" evidence="12"/>
<dbReference type="Gene3D" id="3.90.320.10">
    <property type="match status" value="1"/>
</dbReference>
<proteinExistence type="inferred from homology"/>
<evidence type="ECO:0000256" key="4">
    <source>
        <dbReference type="ARBA" id="ARBA00022801"/>
    </source>
</evidence>
<dbReference type="EMBL" id="VSSQ01001430">
    <property type="protein sequence ID" value="MPM08254.1"/>
    <property type="molecule type" value="Genomic_DNA"/>
</dbReference>
<dbReference type="PANTHER" id="PTHR11070">
    <property type="entry name" value="UVRD / RECB / PCRA DNA HELICASE FAMILY MEMBER"/>
    <property type="match status" value="1"/>
</dbReference>
<dbReference type="InterPro" id="IPR027417">
    <property type="entry name" value="P-loop_NTPase"/>
</dbReference>
<dbReference type="GO" id="GO:0043138">
    <property type="term" value="F:3'-5' DNA helicase activity"/>
    <property type="evidence" value="ECO:0007669"/>
    <property type="project" value="UniProtKB-EC"/>
</dbReference>
<keyword evidence="1" id="KW-0540">Nuclease</keyword>
<gene>
    <name evidence="16" type="primary">addA_11</name>
    <name evidence="16" type="ORF">SDC9_54566</name>
</gene>
<evidence type="ECO:0000313" key="16">
    <source>
        <dbReference type="EMBL" id="MPM08254.1"/>
    </source>
</evidence>
<evidence type="ECO:0000256" key="2">
    <source>
        <dbReference type="ARBA" id="ARBA00022741"/>
    </source>
</evidence>
<feature type="domain" description="UvrD-like helicase C-terminal" evidence="15">
    <location>
        <begin position="522"/>
        <end position="820"/>
    </location>
</feature>
<evidence type="ECO:0000256" key="1">
    <source>
        <dbReference type="ARBA" id="ARBA00022722"/>
    </source>
</evidence>
<evidence type="ECO:0000256" key="6">
    <source>
        <dbReference type="ARBA" id="ARBA00022839"/>
    </source>
</evidence>
<dbReference type="GO" id="GO:0016887">
    <property type="term" value="F:ATP hydrolysis activity"/>
    <property type="evidence" value="ECO:0007669"/>
    <property type="project" value="RHEA"/>
</dbReference>
<dbReference type="FunFam" id="3.40.50.300:FF:001236">
    <property type="entry name" value="ATP-dependent helicase/nuclease subunit A"/>
    <property type="match status" value="1"/>
</dbReference>
<name>A0A644X269_9ZZZZ</name>
<keyword evidence="8" id="KW-0238">DNA-binding</keyword>
<dbReference type="SUPFAM" id="SSF52540">
    <property type="entry name" value="P-loop containing nucleoside triphosphate hydrolases"/>
    <property type="match status" value="1"/>
</dbReference>
<keyword evidence="7" id="KW-0067">ATP-binding</keyword>
<keyword evidence="2" id="KW-0547">Nucleotide-binding</keyword>
<dbReference type="InterPro" id="IPR011335">
    <property type="entry name" value="Restrct_endonuc-II-like"/>
</dbReference>
<dbReference type="GO" id="GO:0005524">
    <property type="term" value="F:ATP binding"/>
    <property type="evidence" value="ECO:0007669"/>
    <property type="project" value="UniProtKB-KW"/>
</dbReference>